<dbReference type="InterPro" id="IPR016181">
    <property type="entry name" value="Acyl_CoA_acyltransferase"/>
</dbReference>
<feature type="domain" description="N-acetyltransferase" evidence="1">
    <location>
        <begin position="14"/>
        <end position="172"/>
    </location>
</feature>
<dbReference type="GO" id="GO:0016747">
    <property type="term" value="F:acyltransferase activity, transferring groups other than amino-acyl groups"/>
    <property type="evidence" value="ECO:0007669"/>
    <property type="project" value="InterPro"/>
</dbReference>
<evidence type="ECO:0000313" key="3">
    <source>
        <dbReference type="Proteomes" id="UP000268469"/>
    </source>
</evidence>
<reference evidence="2 3" key="1">
    <citation type="submission" date="2018-06" db="EMBL/GenBank/DDBJ databases">
        <title>Extensive metabolic versatility and redundancy in microbially diverse, dynamic hydrothermal sediments.</title>
        <authorList>
            <person name="Dombrowski N."/>
            <person name="Teske A."/>
            <person name="Baker B.J."/>
        </authorList>
    </citation>
    <scope>NUCLEOTIDE SEQUENCE [LARGE SCALE GENOMIC DNA]</scope>
    <source>
        <strain evidence="2">B36_G15</strain>
    </source>
</reference>
<dbReference type="AlphaFoldDB" id="A0A660SGN7"/>
<dbReference type="InterPro" id="IPR000182">
    <property type="entry name" value="GNAT_dom"/>
</dbReference>
<proteinExistence type="predicted"/>
<dbReference type="SUPFAM" id="SSF55729">
    <property type="entry name" value="Acyl-CoA N-acyltransferases (Nat)"/>
    <property type="match status" value="1"/>
</dbReference>
<comment type="caution">
    <text evidence="2">The sequence shown here is derived from an EMBL/GenBank/DDBJ whole genome shotgun (WGS) entry which is preliminary data.</text>
</comment>
<dbReference type="EMBL" id="QNBE01000056">
    <property type="protein sequence ID" value="RKX69989.1"/>
    <property type="molecule type" value="Genomic_DNA"/>
</dbReference>
<sequence length="272" mass="32273">MIRERSWILLGEMIEIRDYRDPESLTLASVCTLNYEKGYELAGMVRRRWLKWMMRRGLSGLVAYEGKTPVGFFEFIPIEEAPDRIQGKDLIYIICGMVHLWDRPERKRYTGRGIGRMLIERIERVAKRRAKGVVAWGYDWDSWYMPAGFFRHLGYEEVDREGKRVLLLKRFKRVEPPRFIRKDFEFTPIKGKVVIDIFSSEQCPFFISLVSKWQQVVKGMGKRYFIRIHQLRTNRDFIKFGRGMSILINGRPIPLGPMSSERIKEILLKEGR</sequence>
<dbReference type="PROSITE" id="PS51186">
    <property type="entry name" value="GNAT"/>
    <property type="match status" value="1"/>
</dbReference>
<gene>
    <name evidence="2" type="ORF">DRP53_06410</name>
</gene>
<dbReference type="Gene3D" id="3.40.630.30">
    <property type="match status" value="1"/>
</dbReference>
<dbReference type="CDD" id="cd04301">
    <property type="entry name" value="NAT_SF"/>
    <property type="match status" value="1"/>
</dbReference>
<dbReference type="Pfam" id="PF00583">
    <property type="entry name" value="Acetyltransf_1"/>
    <property type="match status" value="1"/>
</dbReference>
<evidence type="ECO:0000259" key="1">
    <source>
        <dbReference type="PROSITE" id="PS51186"/>
    </source>
</evidence>
<protein>
    <recommendedName>
        <fullName evidence="1">N-acetyltransferase domain-containing protein</fullName>
    </recommendedName>
</protein>
<name>A0A660SGN7_UNCW3</name>
<organism evidence="2 3">
    <name type="scientific">candidate division WOR-3 bacterium</name>
    <dbReference type="NCBI Taxonomy" id="2052148"/>
    <lineage>
        <taxon>Bacteria</taxon>
        <taxon>Bacteria division WOR-3</taxon>
    </lineage>
</organism>
<evidence type="ECO:0000313" key="2">
    <source>
        <dbReference type="EMBL" id="RKX69989.1"/>
    </source>
</evidence>
<dbReference type="Proteomes" id="UP000268469">
    <property type="component" value="Unassembled WGS sequence"/>
</dbReference>
<accession>A0A660SGN7</accession>